<gene>
    <name evidence="2" type="ORF">UXM345_LOCUS5332</name>
</gene>
<dbReference type="EMBL" id="CAJOBF010000393">
    <property type="protein sequence ID" value="CAF3810191.1"/>
    <property type="molecule type" value="Genomic_DNA"/>
</dbReference>
<sequence>MTTLIDLPLDVLSYHDDIFYDLVRQKCDVFDFMNYDSDDLNVLKQKVGFRLNNGQYLIKPGILMDFDSFLQSLRMTNVNLPKATPIDCNNDNLTIAQDFLVKYPIIMSLIQYYSTEQLNPDDTDEEEKRIKEGEFRFDIVGRHLSLSKTNIAFCSEDCTAIVPKVTYDVNSNSFVGFSLPLVEGRPITNHYRTECLAQLESWFSSTDKSTLLNIHMIQPITSTEKASNPIILSAYGTNSKYTSLDIIRRWIWIFHECIEKNIRIIGFSTDGDPKYLKAMRLVLAEMIIGNQRISLDILSEMIANKNKLKHGLVKSDIYPSDKQNLASCEKISSNSVISTLEEISSSLATSLYLKLIRSVIIAYIDRGTSINDRVYHAWFTVFLCRIWWAWLLTKAEYDFDEMLSWSSEDNSSQSIGKLIRRFFITNTSFQSIEINAHQLTYLILLVIEGSLPIESLQIFLFSSQTCENTLHSARATSVFTSCSKTTILNRIKSENEINISTIKTPPLRFPKQHKQMSKAIASSTSSITSSLTKVEIERIVASVFDEAFKLLGKIDVHNSLKKKKIHTFRNLNNFVLNKMSTKSKTVDWSSLTEVSSDSDSESESESVGKLTSDNSMDIKHVGKDSDDESDVYSVNDRVSGAYTALLVTSYSQSSTFTIEASADCLPKSSTNNGIYDQCDISANINVPFPDEYSIPSLPDGVIKDIEAGSLHTFGPHYTNRQILIDAISYDLIEKYKLFYPSSQQFDKIGNAIVKFLKLPLTKENITIWKDALQTKLKRKRAENLDSIIVQDYRLKYSRAGSGRPVKRRLDETAQRDRYKSMIIIPYNDDISNDIETKVNRLRDLSQIDVDTQLKLWKETLHCRRQSIRNRSTADILKDFPGYSNSLLVLEEVKMLMKIDLAAAARRQIPELLNKVLSAPIFITDSPSIRLMKILCKEFDEPIQHIFCNNEPSTPYPTLVCIDDVIYIYVDFVSMLSTNSPDDALALLIAMYTIFELTFHKKSRTIRLLYSILHAETRYLTNSVRILIKEKNIDIYAEQQHQQQKHQVILNVSPNASPTFTAEVNSLTTSQTKTTTSLNDNLDSNSNTSLDTNDNNNMKKPSSMNFNSQRHTKQRKKQKTISSLDDQNSTYLTANETNEHELRPTNSIPLNDLINANFNSRPKRKRRL</sequence>
<feature type="compositionally biased region" description="Polar residues" evidence="1">
    <location>
        <begin position="1143"/>
        <end position="1159"/>
    </location>
</feature>
<feature type="compositionally biased region" description="Low complexity" evidence="1">
    <location>
        <begin position="1069"/>
        <end position="1095"/>
    </location>
</feature>
<accession>A0A819C888</accession>
<proteinExistence type="predicted"/>
<dbReference type="Proteomes" id="UP000663842">
    <property type="component" value="Unassembled WGS sequence"/>
</dbReference>
<feature type="compositionally biased region" description="Polar residues" evidence="1">
    <location>
        <begin position="1120"/>
        <end position="1135"/>
    </location>
</feature>
<protein>
    <submittedName>
        <fullName evidence="2">Uncharacterized protein</fullName>
    </submittedName>
</protein>
<feature type="region of interest" description="Disordered" evidence="1">
    <location>
        <begin position="590"/>
        <end position="629"/>
    </location>
</feature>
<comment type="caution">
    <text evidence="2">The sequence shown here is derived from an EMBL/GenBank/DDBJ whole genome shotgun (WGS) entry which is preliminary data.</text>
</comment>
<reference evidence="2" key="1">
    <citation type="submission" date="2021-02" db="EMBL/GenBank/DDBJ databases">
        <authorList>
            <person name="Nowell W R."/>
        </authorList>
    </citation>
    <scope>NUCLEOTIDE SEQUENCE</scope>
</reference>
<evidence type="ECO:0000256" key="1">
    <source>
        <dbReference type="SAM" id="MobiDB-lite"/>
    </source>
</evidence>
<evidence type="ECO:0000313" key="2">
    <source>
        <dbReference type="EMBL" id="CAF3810191.1"/>
    </source>
</evidence>
<evidence type="ECO:0000313" key="3">
    <source>
        <dbReference type="Proteomes" id="UP000663842"/>
    </source>
</evidence>
<feature type="compositionally biased region" description="Polar residues" evidence="1">
    <location>
        <begin position="1097"/>
        <end position="1107"/>
    </location>
</feature>
<feature type="compositionally biased region" description="Basic residues" evidence="1">
    <location>
        <begin position="1109"/>
        <end position="1118"/>
    </location>
</feature>
<feature type="region of interest" description="Disordered" evidence="1">
    <location>
        <begin position="1069"/>
        <end position="1167"/>
    </location>
</feature>
<organism evidence="2 3">
    <name type="scientific">Rotaria magnacalcarata</name>
    <dbReference type="NCBI Taxonomy" id="392030"/>
    <lineage>
        <taxon>Eukaryota</taxon>
        <taxon>Metazoa</taxon>
        <taxon>Spiralia</taxon>
        <taxon>Gnathifera</taxon>
        <taxon>Rotifera</taxon>
        <taxon>Eurotatoria</taxon>
        <taxon>Bdelloidea</taxon>
        <taxon>Philodinida</taxon>
        <taxon>Philodinidae</taxon>
        <taxon>Rotaria</taxon>
    </lineage>
</organism>
<dbReference type="AlphaFoldDB" id="A0A819C888"/>
<name>A0A819C888_9BILA</name>